<comment type="caution">
    <text evidence="1">The sequence shown here is derived from an EMBL/GenBank/DDBJ whole genome shotgun (WGS) entry which is preliminary data.</text>
</comment>
<proteinExistence type="predicted"/>
<reference evidence="1 2" key="1">
    <citation type="submission" date="2019-06" db="EMBL/GenBank/DDBJ databases">
        <title>A chromosome-scale genome assembly of the striped catfish, Pangasianodon hypophthalmus.</title>
        <authorList>
            <person name="Wen M."/>
            <person name="Zahm M."/>
            <person name="Roques C."/>
            <person name="Cabau C."/>
            <person name="Klopp C."/>
            <person name="Donnadieu C."/>
            <person name="Jouanno E."/>
            <person name="Avarre J.-C."/>
            <person name="Campet M."/>
            <person name="Ha T.T.T."/>
            <person name="Dugue R."/>
            <person name="Lampietro C."/>
            <person name="Louis A."/>
            <person name="Herpin A."/>
            <person name="Echchiki A."/>
            <person name="Berthelot C."/>
            <person name="Parey E."/>
            <person name="Roest-Crollius H."/>
            <person name="Braasch I."/>
            <person name="Postlethwait J."/>
            <person name="Bobe J."/>
            <person name="Montfort J."/>
            <person name="Bouchez O."/>
            <person name="Begum T."/>
            <person name="Schartl M."/>
            <person name="Guiguen Y."/>
        </authorList>
    </citation>
    <scope>NUCLEOTIDE SEQUENCE [LARGE SCALE GENOMIC DNA]</scope>
    <source>
        <strain evidence="1 2">Indonesia</strain>
        <tissue evidence="1">Blood</tissue>
    </source>
</reference>
<evidence type="ECO:0000313" key="1">
    <source>
        <dbReference type="EMBL" id="KAB5546198.1"/>
    </source>
</evidence>
<evidence type="ECO:0000313" key="2">
    <source>
        <dbReference type="Proteomes" id="UP000327468"/>
    </source>
</evidence>
<organism evidence="1 2">
    <name type="scientific">Pangasianodon hypophthalmus</name>
    <name type="common">Striped catfish</name>
    <name type="synonym">Helicophagus hypophthalmus</name>
    <dbReference type="NCBI Taxonomy" id="310915"/>
    <lineage>
        <taxon>Eukaryota</taxon>
        <taxon>Metazoa</taxon>
        <taxon>Chordata</taxon>
        <taxon>Craniata</taxon>
        <taxon>Vertebrata</taxon>
        <taxon>Euteleostomi</taxon>
        <taxon>Actinopterygii</taxon>
        <taxon>Neopterygii</taxon>
        <taxon>Teleostei</taxon>
        <taxon>Ostariophysi</taxon>
        <taxon>Siluriformes</taxon>
        <taxon>Pangasiidae</taxon>
        <taxon>Pangasianodon</taxon>
    </lineage>
</organism>
<dbReference type="Proteomes" id="UP000327468">
    <property type="component" value="Chromosome 16"/>
</dbReference>
<protein>
    <submittedName>
        <fullName evidence="1">Uncharacterized protein</fullName>
    </submittedName>
</protein>
<accession>A0A5N5LU50</accession>
<gene>
    <name evidence="1" type="ORF">PHYPO_G00069340</name>
</gene>
<name>A0A5N5LU50_PANHP</name>
<keyword evidence="2" id="KW-1185">Reference proteome</keyword>
<dbReference type="EMBL" id="VFJC01000017">
    <property type="protein sequence ID" value="KAB5546198.1"/>
    <property type="molecule type" value="Genomic_DNA"/>
</dbReference>
<sequence length="68" mass="7317">MAPVAVIRLKFVLAGFPSLRQLGFRATNREESPSTREELYPTSRTALSAASPTVCPCGALCSEYPSDV</sequence>
<dbReference type="AlphaFoldDB" id="A0A5N5LU50"/>